<dbReference type="STRING" id="3775.A0A1Q3C0S5"/>
<organism evidence="1 2">
    <name type="scientific">Cephalotus follicularis</name>
    <name type="common">Albany pitcher plant</name>
    <dbReference type="NCBI Taxonomy" id="3775"/>
    <lineage>
        <taxon>Eukaryota</taxon>
        <taxon>Viridiplantae</taxon>
        <taxon>Streptophyta</taxon>
        <taxon>Embryophyta</taxon>
        <taxon>Tracheophyta</taxon>
        <taxon>Spermatophyta</taxon>
        <taxon>Magnoliopsida</taxon>
        <taxon>eudicotyledons</taxon>
        <taxon>Gunneridae</taxon>
        <taxon>Pentapetalae</taxon>
        <taxon>rosids</taxon>
        <taxon>fabids</taxon>
        <taxon>Oxalidales</taxon>
        <taxon>Cephalotaceae</taxon>
        <taxon>Cephalotus</taxon>
    </lineage>
</organism>
<gene>
    <name evidence="1" type="ORF">CFOL_v3_17195</name>
</gene>
<dbReference type="SUPFAM" id="SSF54928">
    <property type="entry name" value="RNA-binding domain, RBD"/>
    <property type="match status" value="1"/>
</dbReference>
<accession>A0A1Q3C0S5</accession>
<evidence type="ECO:0008006" key="3">
    <source>
        <dbReference type="Google" id="ProtNLM"/>
    </source>
</evidence>
<dbReference type="Proteomes" id="UP000187406">
    <property type="component" value="Unassembled WGS sequence"/>
</dbReference>
<protein>
    <recommendedName>
        <fullName evidence="3">RRM_1 domain-containing protein</fullName>
    </recommendedName>
</protein>
<dbReference type="GO" id="GO:0003676">
    <property type="term" value="F:nucleic acid binding"/>
    <property type="evidence" value="ECO:0007669"/>
    <property type="project" value="InterPro"/>
</dbReference>
<dbReference type="EMBL" id="BDDD01001136">
    <property type="protein sequence ID" value="GAV73712.1"/>
    <property type="molecule type" value="Genomic_DNA"/>
</dbReference>
<keyword evidence="2" id="KW-1185">Reference proteome</keyword>
<evidence type="ECO:0000313" key="2">
    <source>
        <dbReference type="Proteomes" id="UP000187406"/>
    </source>
</evidence>
<proteinExistence type="predicted"/>
<comment type="caution">
    <text evidence="1">The sequence shown here is derived from an EMBL/GenBank/DDBJ whole genome shotgun (WGS) entry which is preliminary data.</text>
</comment>
<dbReference type="OrthoDB" id="1099063at2759"/>
<reference evidence="2" key="1">
    <citation type="submission" date="2016-04" db="EMBL/GenBank/DDBJ databases">
        <title>Cephalotus genome sequencing.</title>
        <authorList>
            <person name="Fukushima K."/>
            <person name="Hasebe M."/>
            <person name="Fang X."/>
        </authorList>
    </citation>
    <scope>NUCLEOTIDE SEQUENCE [LARGE SCALE GENOMIC DNA]</scope>
    <source>
        <strain evidence="2">cv. St1</strain>
    </source>
</reference>
<evidence type="ECO:0000313" key="1">
    <source>
        <dbReference type="EMBL" id="GAV73712.1"/>
    </source>
</evidence>
<name>A0A1Q3C0S5_CEPFO</name>
<dbReference type="InterPro" id="IPR035979">
    <property type="entry name" value="RBD_domain_sf"/>
</dbReference>
<dbReference type="AlphaFoldDB" id="A0A1Q3C0S5"/>
<feature type="non-terminal residue" evidence="1">
    <location>
        <position position="1"/>
    </location>
</feature>
<feature type="non-terminal residue" evidence="1">
    <location>
        <position position="50"/>
    </location>
</feature>
<sequence length="50" mass="5491">FEDPLNAKDVIRGHDGYNFDGCQIKVELAHNRQGRSSLFDHRGYAGGDGG</sequence>
<dbReference type="InParanoid" id="A0A1Q3C0S5"/>